<protein>
    <submittedName>
        <fullName evidence="1">Uncharacterized protein</fullName>
    </submittedName>
</protein>
<sequence>MGELSEKEMHDHCKKYQLYFVMMEMKDGKMQDGIIEKVDDKNVYMLVPVGDMPENRDDDDLDEDDDFDRTYGGYGGYGGYGYGGYGYPYRRRFRRFRRFRFPFFGIRRFFFPFFPFY</sequence>
<organism evidence="1 2">
    <name type="scientific">Lottiidibacillus patelloidae</name>
    <dbReference type="NCBI Taxonomy" id="2670334"/>
    <lineage>
        <taxon>Bacteria</taxon>
        <taxon>Bacillati</taxon>
        <taxon>Bacillota</taxon>
        <taxon>Bacilli</taxon>
        <taxon>Bacillales</taxon>
        <taxon>Bacillaceae</taxon>
        <taxon>Lottiidibacillus</taxon>
    </lineage>
</organism>
<reference evidence="2" key="1">
    <citation type="submission" date="2017-08" db="EMBL/GenBank/DDBJ databases">
        <authorList>
            <person name="Huang Z."/>
        </authorList>
    </citation>
    <scope>NUCLEOTIDE SEQUENCE [LARGE SCALE GENOMIC DNA]</scope>
    <source>
        <strain evidence="2">SA5d-4</strain>
    </source>
</reference>
<evidence type="ECO:0000313" key="2">
    <source>
        <dbReference type="Proteomes" id="UP000217083"/>
    </source>
</evidence>
<gene>
    <name evidence="1" type="ORF">CIB95_13695</name>
</gene>
<name>A0A263BR62_9BACI</name>
<comment type="caution">
    <text evidence="1">The sequence shown here is derived from an EMBL/GenBank/DDBJ whole genome shotgun (WGS) entry which is preliminary data.</text>
</comment>
<proteinExistence type="predicted"/>
<reference evidence="1 2" key="2">
    <citation type="submission" date="2017-09" db="EMBL/GenBank/DDBJ databases">
        <title>Bacillus patelloidae sp. nov., isolated from the intestinal tract of a marine limpet.</title>
        <authorList>
            <person name="Liu R."/>
            <person name="Dong C."/>
            <person name="Shao Z."/>
        </authorList>
    </citation>
    <scope>NUCLEOTIDE SEQUENCE [LARGE SCALE GENOMIC DNA]</scope>
    <source>
        <strain evidence="1 2">SA5d-4</strain>
    </source>
</reference>
<dbReference type="AlphaFoldDB" id="A0A263BR62"/>
<accession>A0A263BR62</accession>
<keyword evidence="2" id="KW-1185">Reference proteome</keyword>
<dbReference type="EMBL" id="NPIA01000008">
    <property type="protein sequence ID" value="OZM56199.1"/>
    <property type="molecule type" value="Genomic_DNA"/>
</dbReference>
<evidence type="ECO:0000313" key="1">
    <source>
        <dbReference type="EMBL" id="OZM56199.1"/>
    </source>
</evidence>
<dbReference type="Proteomes" id="UP000217083">
    <property type="component" value="Unassembled WGS sequence"/>
</dbReference>